<name>A0A0M0JUK3_9EUKA</name>
<keyword evidence="6" id="KW-0540">Nuclease</keyword>
<dbReference type="InterPro" id="IPR001279">
    <property type="entry name" value="Metallo-B-lactamas"/>
</dbReference>
<dbReference type="OrthoDB" id="527344at2759"/>
<feature type="domain" description="Metallo-beta-lactamase" evidence="12">
    <location>
        <begin position="311"/>
        <end position="367"/>
    </location>
</feature>
<keyword evidence="9" id="KW-0378">Hydrolase</keyword>
<sequence length="599" mass="62158">MGAASASASSLAPTIAPTLAPTLAPTIALVIHMIPEALAKHDRYRAWVRQLGGAAHAFLSADALPWALPTAPSADSGADGRRSPQVLAFHAAAVQRATLRVVAGERAFPTAATLAVEARDWASSRAGAAPSRADAAPSRADAAPSRACEGACGGAPELAELAALGWGPRQACTCSPRRPDISSQELAALGWGEEAVRGRPLMAWALGAARATLDVSRCVEAPDEDAIRADVEAILTGGGGSPQAHSDAFPTAALSPQAHSDALIEPPPQGTARPWARDRLLVCMLGTGCAVPSKHRAPAAIYLHAFSRGGVLLDAGEGSLGQLQALFGPEGARGALRGLSAIFISHHHADHHLGLMRLLEVLHELDLLDAAAEAGTRSTSDGGVTGEGGRACATPSMLPPPLPWRHPILIVGPRAVGAYLAAHTALLPPAERPRFHFETCAAFNAPRSVGRARLLGAQHGALGLAAVRCVPVVHCADAWGVVLSSHDGWTLVYSGDTRPCEALVAAGQGATILIHEATFDDDLVDDARAKRHSTRAEALDVARRMGAYRTILTHLSQRYTRERLVEAASIHEGGNGTTPKYSHGHSNGNGTTPSCLAKH</sequence>
<comment type="similarity">
    <text evidence="3">Belongs to the RNase Z family.</text>
</comment>
<dbReference type="PANTHER" id="PTHR12553">
    <property type="entry name" value="ZINC PHOSPHODIESTERASE ELAC PROTEIN 2"/>
    <property type="match status" value="1"/>
</dbReference>
<dbReference type="CDD" id="cd07718">
    <property type="entry name" value="RNaseZ_ELAC1_ELAC2-C-term-like_MBL-fold"/>
    <property type="match status" value="1"/>
</dbReference>
<evidence type="ECO:0000256" key="3">
    <source>
        <dbReference type="ARBA" id="ARBA00007823"/>
    </source>
</evidence>
<dbReference type="SUPFAM" id="SSF56281">
    <property type="entry name" value="Metallo-hydrolase/oxidoreductase"/>
    <property type="match status" value="1"/>
</dbReference>
<keyword evidence="5" id="KW-0819">tRNA processing</keyword>
<accession>A0A0M0JUK3</accession>
<dbReference type="GO" id="GO:0005739">
    <property type="term" value="C:mitochondrion"/>
    <property type="evidence" value="ECO:0007669"/>
    <property type="project" value="TreeGrafter"/>
</dbReference>
<evidence type="ECO:0000256" key="2">
    <source>
        <dbReference type="ARBA" id="ARBA00001947"/>
    </source>
</evidence>
<evidence type="ECO:0000256" key="8">
    <source>
        <dbReference type="ARBA" id="ARBA00022759"/>
    </source>
</evidence>
<dbReference type="PANTHER" id="PTHR12553:SF49">
    <property type="entry name" value="ZINC PHOSPHODIESTERASE ELAC PROTEIN 2"/>
    <property type="match status" value="1"/>
</dbReference>
<dbReference type="GO" id="GO:0046872">
    <property type="term" value="F:metal ion binding"/>
    <property type="evidence" value="ECO:0007669"/>
    <property type="project" value="UniProtKB-KW"/>
</dbReference>
<gene>
    <name evidence="13" type="ORF">Ctob_009439</name>
</gene>
<evidence type="ECO:0000256" key="10">
    <source>
        <dbReference type="ARBA" id="ARBA00022833"/>
    </source>
</evidence>
<dbReference type="GO" id="GO:0042781">
    <property type="term" value="F:3'-tRNA processing endoribonuclease activity"/>
    <property type="evidence" value="ECO:0007669"/>
    <property type="project" value="UniProtKB-EC"/>
</dbReference>
<evidence type="ECO:0000256" key="7">
    <source>
        <dbReference type="ARBA" id="ARBA00022723"/>
    </source>
</evidence>
<keyword evidence="7" id="KW-0479">Metal-binding</keyword>
<keyword evidence="14" id="KW-1185">Reference proteome</keyword>
<comment type="caution">
    <text evidence="13">The sequence shown here is derived from an EMBL/GenBank/DDBJ whole genome shotgun (WGS) entry which is preliminary data.</text>
</comment>
<evidence type="ECO:0000313" key="14">
    <source>
        <dbReference type="Proteomes" id="UP000037460"/>
    </source>
</evidence>
<dbReference type="EC" id="3.1.26.11" evidence="4"/>
<feature type="region of interest" description="Disordered" evidence="11">
    <location>
        <begin position="571"/>
        <end position="599"/>
    </location>
</feature>
<dbReference type="InterPro" id="IPR036866">
    <property type="entry name" value="RibonucZ/Hydroxyglut_hydro"/>
</dbReference>
<dbReference type="EMBL" id="JWZX01002312">
    <property type="protein sequence ID" value="KOO30007.1"/>
    <property type="molecule type" value="Genomic_DNA"/>
</dbReference>
<organism evidence="13 14">
    <name type="scientific">Chrysochromulina tobinii</name>
    <dbReference type="NCBI Taxonomy" id="1460289"/>
    <lineage>
        <taxon>Eukaryota</taxon>
        <taxon>Haptista</taxon>
        <taxon>Haptophyta</taxon>
        <taxon>Prymnesiophyceae</taxon>
        <taxon>Prymnesiales</taxon>
        <taxon>Chrysochromulinaceae</taxon>
        <taxon>Chrysochromulina</taxon>
    </lineage>
</organism>
<dbReference type="InterPro" id="IPR047151">
    <property type="entry name" value="RNZ2-like"/>
</dbReference>
<dbReference type="Gene3D" id="3.60.15.10">
    <property type="entry name" value="Ribonuclease Z/Hydroxyacylglutathione hydrolase-like"/>
    <property type="match status" value="2"/>
</dbReference>
<reference evidence="14" key="1">
    <citation type="journal article" date="2015" name="PLoS Genet.">
        <title>Genome Sequence and Transcriptome Analyses of Chrysochromulina tobin: Metabolic Tools for Enhanced Algal Fitness in the Prominent Order Prymnesiales (Haptophyceae).</title>
        <authorList>
            <person name="Hovde B.T."/>
            <person name="Deodato C.R."/>
            <person name="Hunsperger H.M."/>
            <person name="Ryken S.A."/>
            <person name="Yost W."/>
            <person name="Jha R.K."/>
            <person name="Patterson J."/>
            <person name="Monnat R.J. Jr."/>
            <person name="Barlow S.B."/>
            <person name="Starkenburg S.R."/>
            <person name="Cattolico R.A."/>
        </authorList>
    </citation>
    <scope>NUCLEOTIDE SEQUENCE</scope>
    <source>
        <strain evidence="14">CCMP291</strain>
    </source>
</reference>
<protein>
    <recommendedName>
        <fullName evidence="4">ribonuclease Z</fullName>
        <ecNumber evidence="4">3.1.26.11</ecNumber>
    </recommendedName>
</protein>
<dbReference type="AlphaFoldDB" id="A0A0M0JUK3"/>
<evidence type="ECO:0000256" key="5">
    <source>
        <dbReference type="ARBA" id="ARBA00022694"/>
    </source>
</evidence>
<dbReference type="Proteomes" id="UP000037460">
    <property type="component" value="Unassembled WGS sequence"/>
</dbReference>
<evidence type="ECO:0000256" key="9">
    <source>
        <dbReference type="ARBA" id="ARBA00022801"/>
    </source>
</evidence>
<evidence type="ECO:0000256" key="4">
    <source>
        <dbReference type="ARBA" id="ARBA00012477"/>
    </source>
</evidence>
<feature type="compositionally biased region" description="Polar residues" evidence="11">
    <location>
        <begin position="577"/>
        <end position="599"/>
    </location>
</feature>
<evidence type="ECO:0000259" key="12">
    <source>
        <dbReference type="Pfam" id="PF12706"/>
    </source>
</evidence>
<evidence type="ECO:0000313" key="13">
    <source>
        <dbReference type="EMBL" id="KOO30007.1"/>
    </source>
</evidence>
<evidence type="ECO:0000256" key="11">
    <source>
        <dbReference type="SAM" id="MobiDB-lite"/>
    </source>
</evidence>
<dbReference type="Pfam" id="PF12706">
    <property type="entry name" value="Lactamase_B_2"/>
    <property type="match status" value="1"/>
</dbReference>
<comment type="cofactor">
    <cofactor evidence="2">
        <name>Zn(2+)</name>
        <dbReference type="ChEBI" id="CHEBI:29105"/>
    </cofactor>
</comment>
<feature type="non-terminal residue" evidence="13">
    <location>
        <position position="599"/>
    </location>
</feature>
<dbReference type="GO" id="GO:1990180">
    <property type="term" value="P:mitochondrial tRNA 3'-end processing"/>
    <property type="evidence" value="ECO:0007669"/>
    <property type="project" value="TreeGrafter"/>
</dbReference>
<keyword evidence="10" id="KW-0862">Zinc</keyword>
<evidence type="ECO:0000256" key="1">
    <source>
        <dbReference type="ARBA" id="ARBA00000402"/>
    </source>
</evidence>
<proteinExistence type="inferred from homology"/>
<comment type="catalytic activity">
    <reaction evidence="1">
        <text>Endonucleolytic cleavage of RNA, removing extra 3' nucleotides from tRNA precursor, generating 3' termini of tRNAs. A 3'-hydroxy group is left at the tRNA terminus and a 5'-phosphoryl group is left at the trailer molecule.</text>
        <dbReference type="EC" id="3.1.26.11"/>
    </reaction>
</comment>
<evidence type="ECO:0000256" key="6">
    <source>
        <dbReference type="ARBA" id="ARBA00022722"/>
    </source>
</evidence>
<keyword evidence="8" id="KW-0255">Endonuclease</keyword>